<evidence type="ECO:0000259" key="4">
    <source>
        <dbReference type="Pfam" id="PF03328"/>
    </source>
</evidence>
<keyword evidence="2" id="KW-0479">Metal-binding</keyword>
<dbReference type="GO" id="GO:0005737">
    <property type="term" value="C:cytoplasm"/>
    <property type="evidence" value="ECO:0007669"/>
    <property type="project" value="TreeGrafter"/>
</dbReference>
<comment type="similarity">
    <text evidence="1">Belongs to the HpcH/HpaI aldolase family.</text>
</comment>
<dbReference type="AlphaFoldDB" id="A0A644Z0D7"/>
<organism evidence="5">
    <name type="scientific">bioreactor metagenome</name>
    <dbReference type="NCBI Taxonomy" id="1076179"/>
    <lineage>
        <taxon>unclassified sequences</taxon>
        <taxon>metagenomes</taxon>
        <taxon>ecological metagenomes</taxon>
    </lineage>
</organism>
<feature type="domain" description="HpcH/HpaI aldolase/citrate lyase" evidence="4">
    <location>
        <begin position="17"/>
        <end position="241"/>
    </location>
</feature>
<dbReference type="InterPro" id="IPR005000">
    <property type="entry name" value="Aldolase/citrate-lyase_domain"/>
</dbReference>
<evidence type="ECO:0000313" key="5">
    <source>
        <dbReference type="EMBL" id="MPM33758.1"/>
    </source>
</evidence>
<dbReference type="PANTHER" id="PTHR30502">
    <property type="entry name" value="2-KETO-3-DEOXY-L-RHAMNONATE ALDOLASE"/>
    <property type="match status" value="1"/>
</dbReference>
<dbReference type="InterPro" id="IPR050251">
    <property type="entry name" value="HpcH-HpaI_aldolase"/>
</dbReference>
<proteinExistence type="inferred from homology"/>
<accession>A0A644Z0D7</accession>
<dbReference type="PANTHER" id="PTHR30502:SF0">
    <property type="entry name" value="PHOSPHOENOLPYRUVATE CARBOXYLASE FAMILY PROTEIN"/>
    <property type="match status" value="1"/>
</dbReference>
<dbReference type="EMBL" id="VSSQ01006754">
    <property type="protein sequence ID" value="MPM33758.1"/>
    <property type="molecule type" value="Genomic_DNA"/>
</dbReference>
<sequence>MKQNNLKARMQRGETVYGMFLNSGSSIAAEIMGLSGFDFILIDSEHGPTGVLENRELIMAAEYRNTAPIVRVPNSSSDTILRMLDVGAHGILVPRVNTREEAEKVAKACRYYPRGTRGVAGTRASDYGFTPLSYYFPLANERTLVGVQCEDIACLPELEEIAATDGVDMVFVGPYDLSSSMGALGQVSYQDIKDVVDRVIDVTRRHGKLSGIFTKDPAEAKQYAKMGIDFIVVGTDIQSFAGACREVISSLKDM</sequence>
<dbReference type="SUPFAM" id="SSF51621">
    <property type="entry name" value="Phosphoenolpyruvate/pyruvate domain"/>
    <property type="match status" value="1"/>
</dbReference>
<dbReference type="Pfam" id="PF03328">
    <property type="entry name" value="HpcH_HpaI"/>
    <property type="match status" value="1"/>
</dbReference>
<protein>
    <submittedName>
        <fullName evidence="5">5-keto-4-deoxy-D-glucarate aldolase</fullName>
        <ecNumber evidence="5">4.1.2.20</ecNumber>
    </submittedName>
</protein>
<evidence type="ECO:0000256" key="1">
    <source>
        <dbReference type="ARBA" id="ARBA00005568"/>
    </source>
</evidence>
<dbReference type="Gene3D" id="3.20.20.60">
    <property type="entry name" value="Phosphoenolpyruvate-binding domains"/>
    <property type="match status" value="1"/>
</dbReference>
<reference evidence="5" key="1">
    <citation type="submission" date="2019-08" db="EMBL/GenBank/DDBJ databases">
        <authorList>
            <person name="Kucharzyk K."/>
            <person name="Murdoch R.W."/>
            <person name="Higgins S."/>
            <person name="Loffler F."/>
        </authorList>
    </citation>
    <scope>NUCLEOTIDE SEQUENCE</scope>
</reference>
<comment type="caution">
    <text evidence="5">The sequence shown here is derived from an EMBL/GenBank/DDBJ whole genome shotgun (WGS) entry which is preliminary data.</text>
</comment>
<gene>
    <name evidence="5" type="primary">garL_7</name>
    <name evidence="5" type="ORF">SDC9_80336</name>
</gene>
<name>A0A644Z0D7_9ZZZZ</name>
<dbReference type="EC" id="4.1.2.20" evidence="5"/>
<dbReference type="InterPro" id="IPR040442">
    <property type="entry name" value="Pyrv_kinase-like_dom_sf"/>
</dbReference>
<evidence type="ECO:0000256" key="2">
    <source>
        <dbReference type="ARBA" id="ARBA00022723"/>
    </source>
</evidence>
<keyword evidence="3 5" id="KW-0456">Lyase</keyword>
<dbReference type="GO" id="GO:0046872">
    <property type="term" value="F:metal ion binding"/>
    <property type="evidence" value="ECO:0007669"/>
    <property type="project" value="UniProtKB-KW"/>
</dbReference>
<dbReference type="GO" id="GO:0008672">
    <property type="term" value="F:2-dehydro-3-deoxyglucarate aldolase activity"/>
    <property type="evidence" value="ECO:0007669"/>
    <property type="project" value="UniProtKB-EC"/>
</dbReference>
<dbReference type="InterPro" id="IPR015813">
    <property type="entry name" value="Pyrv/PenolPyrv_kinase-like_dom"/>
</dbReference>
<evidence type="ECO:0000256" key="3">
    <source>
        <dbReference type="ARBA" id="ARBA00023239"/>
    </source>
</evidence>